<organism evidence="4 5">
    <name type="scientific">Chryseobacterium koreense CCUG 49689</name>
    <dbReference type="NCBI Taxonomy" id="1304281"/>
    <lineage>
        <taxon>Bacteria</taxon>
        <taxon>Pseudomonadati</taxon>
        <taxon>Bacteroidota</taxon>
        <taxon>Flavobacteriia</taxon>
        <taxon>Flavobacteriales</taxon>
        <taxon>Weeksellaceae</taxon>
        <taxon>Chryseobacterium group</taxon>
        <taxon>Chryseobacterium</taxon>
    </lineage>
</organism>
<proteinExistence type="predicted"/>
<dbReference type="InterPro" id="IPR013762">
    <property type="entry name" value="Integrase-like_cat_sf"/>
</dbReference>
<keyword evidence="2" id="KW-0233">DNA recombination</keyword>
<accession>A0A0J7IY46</accession>
<sequence length="457" mass="53001">MATIRFLLKGTNPTSQTVQFRYRPNSRFDLTLATPFKINPNNWDSEKQQWNEGQIINGARLQETKLLNTQINKFNSQLSSFRIKVCDFIDSISDNDADTQKVKIKDFVLKNYFANKIQLNKPEKSHSMPDGFSDFIDYYLNFRSVEDKTKGTKPLAYNTIKKYNTLKKVVASFRKKLLITEINDTFRNDFANFLNKNNYATNTQVKYIKDIKTLCKFASKELPISKDVLFWDIVPNSKIENVSDGITFTFEQLKILSETTMIRESLENAKDWLLISCYTSVRVSELFTFDTENIIEDGNDKYLKVTERKNLNTTGGKKIIYLLPQVVEIMNKRNGSFPRKISEQRFNEHIKKVCEIIGFTAPTEGAIIMNVGTEKEPIFRKVKGIYPFNKLVSSHSGRKTYVTLFSEYLPTEILKIQTNHHSNEMVEHYNKTDENELMLRSAKLVADAHKEVQLKIV</sequence>
<dbReference type="OrthoDB" id="1493636at2"/>
<dbReference type="AlphaFoldDB" id="A0A0J7IY46"/>
<dbReference type="RefSeq" id="WP_048500007.1">
    <property type="nucleotide sequence ID" value="NZ_LFNG01000013.1"/>
</dbReference>
<comment type="caution">
    <text evidence="4">The sequence shown here is derived from an EMBL/GenBank/DDBJ whole genome shotgun (WGS) entry which is preliminary data.</text>
</comment>
<evidence type="ECO:0000259" key="3">
    <source>
        <dbReference type="Pfam" id="PF13102"/>
    </source>
</evidence>
<dbReference type="STRING" id="1304281.ACM44_10530"/>
<protein>
    <recommendedName>
        <fullName evidence="3">Phage integrase SAM-like domain-containing protein</fullName>
    </recommendedName>
</protein>
<dbReference type="SUPFAM" id="SSF56349">
    <property type="entry name" value="DNA breaking-rejoining enzymes"/>
    <property type="match status" value="1"/>
</dbReference>
<dbReference type="Proteomes" id="UP000035900">
    <property type="component" value="Unassembled WGS sequence"/>
</dbReference>
<evidence type="ECO:0000256" key="1">
    <source>
        <dbReference type="ARBA" id="ARBA00023125"/>
    </source>
</evidence>
<dbReference type="Pfam" id="PF13102">
    <property type="entry name" value="Phage_int_SAM_5"/>
    <property type="match status" value="1"/>
</dbReference>
<name>A0A0J7IY46_9FLAO</name>
<dbReference type="InterPro" id="IPR010998">
    <property type="entry name" value="Integrase_recombinase_N"/>
</dbReference>
<dbReference type="GO" id="GO:0003677">
    <property type="term" value="F:DNA binding"/>
    <property type="evidence" value="ECO:0007669"/>
    <property type="project" value="UniProtKB-KW"/>
</dbReference>
<evidence type="ECO:0000313" key="4">
    <source>
        <dbReference type="EMBL" id="KMQ70746.1"/>
    </source>
</evidence>
<keyword evidence="1" id="KW-0238">DNA-binding</keyword>
<dbReference type="InterPro" id="IPR025269">
    <property type="entry name" value="SAM-like_dom"/>
</dbReference>
<dbReference type="Gene3D" id="1.10.443.10">
    <property type="entry name" value="Intergrase catalytic core"/>
    <property type="match status" value="1"/>
</dbReference>
<gene>
    <name evidence="4" type="ORF">ACM44_10530</name>
</gene>
<dbReference type="GO" id="GO:0006310">
    <property type="term" value="P:DNA recombination"/>
    <property type="evidence" value="ECO:0007669"/>
    <property type="project" value="UniProtKB-KW"/>
</dbReference>
<keyword evidence="5" id="KW-1185">Reference proteome</keyword>
<dbReference type="EMBL" id="LFNG01000013">
    <property type="protein sequence ID" value="KMQ70746.1"/>
    <property type="molecule type" value="Genomic_DNA"/>
</dbReference>
<dbReference type="PATRIC" id="fig|1304281.5.peg.2270"/>
<reference evidence="4 5" key="1">
    <citation type="journal article" date="2004" name="Int. J. Syst. Evol. Microbiol.">
        <title>Kaistella koreensis gen. nov., sp. nov., a novel member of the Chryseobacterium-Bergeyella-Riemerella branch.</title>
        <authorList>
            <person name="Kim M.K."/>
            <person name="Im W.T."/>
            <person name="Shin Y.K."/>
            <person name="Lim J.H."/>
            <person name="Kim S.H."/>
            <person name="Lee B.C."/>
            <person name="Park M.Y."/>
            <person name="Lee K.Y."/>
            <person name="Lee S.T."/>
        </authorList>
    </citation>
    <scope>NUCLEOTIDE SEQUENCE [LARGE SCALE GENOMIC DNA]</scope>
    <source>
        <strain evidence="4 5">CCUG 49689</strain>
    </source>
</reference>
<dbReference type="GO" id="GO:0015074">
    <property type="term" value="P:DNA integration"/>
    <property type="evidence" value="ECO:0007669"/>
    <property type="project" value="InterPro"/>
</dbReference>
<evidence type="ECO:0000313" key="5">
    <source>
        <dbReference type="Proteomes" id="UP000035900"/>
    </source>
</evidence>
<feature type="domain" description="Phage integrase SAM-like" evidence="3">
    <location>
        <begin position="136"/>
        <end position="227"/>
    </location>
</feature>
<dbReference type="Gene3D" id="1.10.150.130">
    <property type="match status" value="1"/>
</dbReference>
<dbReference type="InterPro" id="IPR011010">
    <property type="entry name" value="DNA_brk_join_enz"/>
</dbReference>
<evidence type="ECO:0000256" key="2">
    <source>
        <dbReference type="ARBA" id="ARBA00023172"/>
    </source>
</evidence>